<evidence type="ECO:0000313" key="7">
    <source>
        <dbReference type="Proteomes" id="UP001285921"/>
    </source>
</evidence>
<name>A0ABQ6NLB0_9BACL</name>
<evidence type="ECO:0000256" key="3">
    <source>
        <dbReference type="SAM" id="MobiDB-lite"/>
    </source>
</evidence>
<dbReference type="PANTHER" id="PTHR43308">
    <property type="entry name" value="OUTER MEMBRANE PROTEIN ALPHA-RELATED"/>
    <property type="match status" value="1"/>
</dbReference>
<dbReference type="PROSITE" id="PS51272">
    <property type="entry name" value="SLH"/>
    <property type="match status" value="3"/>
</dbReference>
<proteinExistence type="inferred from homology"/>
<dbReference type="InterPro" id="IPR008979">
    <property type="entry name" value="Galactose-bd-like_sf"/>
</dbReference>
<evidence type="ECO:0000256" key="1">
    <source>
        <dbReference type="ARBA" id="ARBA00010837"/>
    </source>
</evidence>
<dbReference type="PROSITE" id="PS51175">
    <property type="entry name" value="CBM6"/>
    <property type="match status" value="3"/>
</dbReference>
<evidence type="ECO:0000256" key="2">
    <source>
        <dbReference type="ARBA" id="ARBA00022729"/>
    </source>
</evidence>
<comment type="caution">
    <text evidence="6">The sequence shown here is derived from an EMBL/GenBank/DDBJ whole genome shotgun (WGS) entry which is preliminary data.</text>
</comment>
<dbReference type="Pfam" id="PF00395">
    <property type="entry name" value="SLH"/>
    <property type="match status" value="3"/>
</dbReference>
<dbReference type="InterPro" id="IPR013783">
    <property type="entry name" value="Ig-like_fold"/>
</dbReference>
<dbReference type="InterPro" id="IPR051465">
    <property type="entry name" value="Cell_Envelope_Struct_Comp"/>
</dbReference>
<dbReference type="Proteomes" id="UP001285921">
    <property type="component" value="Unassembled WGS sequence"/>
</dbReference>
<dbReference type="InterPro" id="IPR001119">
    <property type="entry name" value="SLH_dom"/>
</dbReference>
<dbReference type="RefSeq" id="WP_317979739.1">
    <property type="nucleotide sequence ID" value="NZ_BTCL01000005.1"/>
</dbReference>
<evidence type="ECO:0000259" key="5">
    <source>
        <dbReference type="PROSITE" id="PS51272"/>
    </source>
</evidence>
<dbReference type="Gene3D" id="2.60.40.1180">
    <property type="entry name" value="Golgi alpha-mannosidase II"/>
    <property type="match status" value="1"/>
</dbReference>
<dbReference type="Gene3D" id="3.20.20.80">
    <property type="entry name" value="Glycosidases"/>
    <property type="match status" value="2"/>
</dbReference>
<feature type="domain" description="CBM6" evidence="4">
    <location>
        <begin position="449"/>
        <end position="584"/>
    </location>
</feature>
<gene>
    <name evidence="6" type="ORF">PghCCS26_19320</name>
</gene>
<dbReference type="Pfam" id="PF13199">
    <property type="entry name" value="Glyco_hydro_66"/>
    <property type="match status" value="2"/>
</dbReference>
<dbReference type="PANTHER" id="PTHR43308:SF5">
    <property type="entry name" value="S-LAYER PROTEIN _ PEPTIDOGLYCAN ENDO-BETA-N-ACETYLGLUCOSAMINIDASE"/>
    <property type="match status" value="1"/>
</dbReference>
<keyword evidence="7" id="KW-1185">Reference proteome</keyword>
<evidence type="ECO:0000259" key="4">
    <source>
        <dbReference type="PROSITE" id="PS51175"/>
    </source>
</evidence>
<dbReference type="Pfam" id="PF16990">
    <property type="entry name" value="CBM_35"/>
    <property type="match status" value="1"/>
</dbReference>
<dbReference type="EMBL" id="BTCL01000005">
    <property type="protein sequence ID" value="GMK44804.1"/>
    <property type="molecule type" value="Genomic_DNA"/>
</dbReference>
<feature type="domain" description="SLH" evidence="5">
    <location>
        <begin position="1505"/>
        <end position="1566"/>
    </location>
</feature>
<feature type="domain" description="SLH" evidence="5">
    <location>
        <begin position="1634"/>
        <end position="1690"/>
    </location>
</feature>
<dbReference type="Gene3D" id="2.60.120.260">
    <property type="entry name" value="Galactose-binding domain-like"/>
    <property type="match status" value="4"/>
</dbReference>
<feature type="region of interest" description="Disordered" evidence="3">
    <location>
        <begin position="1304"/>
        <end position="1324"/>
    </location>
</feature>
<dbReference type="InterPro" id="IPR025092">
    <property type="entry name" value="Glyco_hydro_66"/>
</dbReference>
<sequence>MNKLNKTLLQSLAAIVALQGAVPVFEAAAGEHMAKAYAETTSSEQRQFVKAITSLTVDKARYMPGEEATLTFALKDDSSWSGELNVEIYQLNKLVAKGVKAVTVLQGQGELQVKWKPPAEDYKGYLVKAWIKGAASDDFATAAIDVSSDWKKYPRYGYVGEFPKEKAEQSDAKLKQLSQDYYLNGYQFYDWMWRHDVSVYSKTDSSGKPITDENGNFITETMDADTHYTDLLGRELFPMSVKQQVAAAQKYGSAAMAYEMNYAARESYEDFGVSPLWGLYNKTAQFPLDTGNPQKDQNGFTFDVNGHPTSLFLQDPGNTEWQAFIAKEFNRAVNEFGFNGIHLDQWGANDNDYLYDYNGNKRYYSLDYDKLINAVKNSLTVNNPNRNDVTFNMVGGNAEYSAVPNPATKTDFDYSEIWQDRNQYRDLQKVVEGTRSANGGKAMVIAGYMNYKQATGVTTRGTEAEDVPVTVDYQSRITKAYGWVGNFGRKDTDAVTFTVTVPEAGSYNLVLNYGQGNGTAGPEGKLTVNGEVAEGAIPFSVNTGWGNPNAQYTVPAELKAGENTVKLTLNTNNLWLNLASLDVVGGGVNDRYEAVDAKLDTAIVDQYSNVYYFDTKGDYLKFRVRVPEAGDYPLGFSYASDWQTVSRDLVVNDQPQGSVAFPGNGTWDKFVAHSGVATVRLEAGDNTVILKAPTDDLGIKLRYMTVGDKKYEALYADIPQTNSISYNESKTDNFGQAGQTVTYEVDLADAVDQITVLYHGDNSPTMSVLVDGEPAERSQKVLFPKTPGGWGGAMQRMALEAAVPAGHHTITLRMESSGQYTNVGGLLAGGYEYNTGSAVPGGGVIPVVGYASNFNNENDRLAFNVDAEEAGSYDLHWFYRNNGSDVVPLSRSVYTGDGAGQTVSFAPTASDEWGEAVLSGVQLQKGANRVVIKMLEGSDSGIQLDKLKVIPAGGGSLAERSYEAESLNTETPFSLYKDTVMNFSEVGQQVTYPVTIPQSGEQSLIFTYSNPGAFTTRSVYIDGVSAKDANGNALKLGLSGTDNKDSYSGDGYVIIPHMTAGQHTVTLKMEEDDEPGMIQLRGVTAGYFDESSVRLMDAALASMGATHIELGTAEKLGDGPNMLAHEYYPNRSKKMTESTKEAMKDYYKFFAAYENLLFDSKADSDATIGVKTAGGNDLALSKDGSENTLWYTVRRNSSNEGYEHYDIIHLVNLLNNDSDWRNAANEPEKQGDLKVDYAVGVTKQEAAGLKVFAATPDRGEGAMTELTYTWNGDHIAIDVPSVDYWTMLVVDRDPKQGQAQQLDLNGSGGSGGGMAVIPPSEGSRTVTEQDVNNAANGQVAILLEKGTDRVVLPVSLIGSLGTNKLSLRASGGLALKWNPDTLKKLAGSAPAGAYMELELKPLPSAAAPAVAPAMKLKGTVYSIELNLKAMDGRLLTSAQSHLQAEVEAEVESEVSAPKLKGKLLGLYVYDRENSQWKYAGGRYKASNGCFTAELNTSGTFAVFEYEKSYLDVGSSSWFYEAVASLSAKHVVNGVTEKQFAPERKGTRAEVMAMIVRALNLSGNGASSAAGFKDVPAGAWYSKELSAAYEAGLIQGEASGRFNPNAPITRQELAVMLLRAYKLAGGELPEAEAGRTQYADAALIAAWAKKAIAEAGAAGLMQGDGNGQFAPGRQGTRSEIAQAIDNLLEKI</sequence>
<dbReference type="InterPro" id="IPR005084">
    <property type="entry name" value="CBM6"/>
</dbReference>
<feature type="domain" description="SLH" evidence="5">
    <location>
        <begin position="1567"/>
        <end position="1630"/>
    </location>
</feature>
<protein>
    <recommendedName>
        <fullName evidence="8">S-layer protein</fullName>
    </recommendedName>
</protein>
<evidence type="ECO:0000313" key="6">
    <source>
        <dbReference type="EMBL" id="GMK44804.1"/>
    </source>
</evidence>
<keyword evidence="2" id="KW-0732">Signal</keyword>
<dbReference type="Gene3D" id="2.60.40.10">
    <property type="entry name" value="Immunoglobulins"/>
    <property type="match status" value="1"/>
</dbReference>
<dbReference type="CDD" id="cd02795">
    <property type="entry name" value="CBM6-CBM35-CBM36_like"/>
    <property type="match status" value="2"/>
</dbReference>
<comment type="similarity">
    <text evidence="1">Belongs to the glycosyl hydrolase 66 family.</text>
</comment>
<dbReference type="SUPFAM" id="SSF49785">
    <property type="entry name" value="Galactose-binding domain-like"/>
    <property type="match status" value="3"/>
</dbReference>
<reference evidence="6 7" key="1">
    <citation type="submission" date="2023-05" db="EMBL/GenBank/DDBJ databases">
        <title>Draft genome of Paenibacillus sp. CCS26.</title>
        <authorList>
            <person name="Akita H."/>
            <person name="Shinto Y."/>
            <person name="Kimura Z."/>
        </authorList>
    </citation>
    <scope>NUCLEOTIDE SEQUENCE [LARGE SCALE GENOMIC DNA]</scope>
    <source>
        <strain evidence="6 7">CCS26</strain>
    </source>
</reference>
<feature type="domain" description="CBM6" evidence="4">
    <location>
        <begin position="810"/>
        <end position="950"/>
    </location>
</feature>
<feature type="domain" description="CBM6" evidence="4">
    <location>
        <begin position="590"/>
        <end position="707"/>
    </location>
</feature>
<organism evidence="6 7">
    <name type="scientific">Paenibacillus glycanilyticus</name>
    <dbReference type="NCBI Taxonomy" id="126569"/>
    <lineage>
        <taxon>Bacteria</taxon>
        <taxon>Bacillati</taxon>
        <taxon>Bacillota</taxon>
        <taxon>Bacilli</taxon>
        <taxon>Bacillales</taxon>
        <taxon>Paenibacillaceae</taxon>
        <taxon>Paenibacillus</taxon>
    </lineage>
</organism>
<dbReference type="InterPro" id="IPR013780">
    <property type="entry name" value="Glyco_hydro_b"/>
</dbReference>
<accession>A0ABQ6NLB0</accession>
<evidence type="ECO:0008006" key="8">
    <source>
        <dbReference type="Google" id="ProtNLM"/>
    </source>
</evidence>